<dbReference type="GO" id="GO:0005524">
    <property type="term" value="F:ATP binding"/>
    <property type="evidence" value="ECO:0007669"/>
    <property type="project" value="UniProtKB-KW"/>
</dbReference>
<keyword evidence="5" id="KW-0819">tRNA processing</keyword>
<dbReference type="InterPro" id="IPR002575">
    <property type="entry name" value="Aminoglycoside_PTrfase"/>
</dbReference>
<dbReference type="EMBL" id="CP025583">
    <property type="protein sequence ID" value="AUM75087.1"/>
    <property type="molecule type" value="Genomic_DNA"/>
</dbReference>
<keyword evidence="13" id="KW-1185">Reference proteome</keyword>
<name>A0A2K9MHG5_9RHOB</name>
<dbReference type="InterPro" id="IPR027417">
    <property type="entry name" value="P-loop_NTPase"/>
</dbReference>
<comment type="similarity">
    <text evidence="2">Belongs to the TsaE family.</text>
</comment>
<evidence type="ECO:0000256" key="9">
    <source>
        <dbReference type="ARBA" id="ARBA00022842"/>
    </source>
</evidence>
<dbReference type="SUPFAM" id="SSF52540">
    <property type="entry name" value="P-loop containing nucleoside triphosphate hydrolases"/>
    <property type="match status" value="1"/>
</dbReference>
<keyword evidence="7" id="KW-0547">Nucleotide-binding</keyword>
<organism evidence="12 13">
    <name type="scientific">Paracoccus jeotgali</name>
    <dbReference type="NCBI Taxonomy" id="2065379"/>
    <lineage>
        <taxon>Bacteria</taxon>
        <taxon>Pseudomonadati</taxon>
        <taxon>Pseudomonadota</taxon>
        <taxon>Alphaproteobacteria</taxon>
        <taxon>Rhodobacterales</taxon>
        <taxon>Paracoccaceae</taxon>
        <taxon>Paracoccus</taxon>
    </lineage>
</organism>
<evidence type="ECO:0000256" key="5">
    <source>
        <dbReference type="ARBA" id="ARBA00022694"/>
    </source>
</evidence>
<protein>
    <recommendedName>
        <fullName evidence="3">tRNA threonylcarbamoyladenosine biosynthesis protein TsaE</fullName>
    </recommendedName>
    <alternativeName>
        <fullName evidence="10">t(6)A37 threonylcarbamoyladenosine biosynthesis protein TsaE</fullName>
    </alternativeName>
</protein>
<feature type="domain" description="Aminoglycoside phosphotransferase" evidence="11">
    <location>
        <begin position="169"/>
        <end position="397"/>
    </location>
</feature>
<reference evidence="13" key="1">
    <citation type="submission" date="2017-12" db="EMBL/GenBank/DDBJ databases">
        <title>Genomic analysis of Paracoccus sp. CBA4604.</title>
        <authorList>
            <person name="Roh S.W."/>
            <person name="Kim J.Y."/>
            <person name="Kim J.S."/>
        </authorList>
    </citation>
    <scope>NUCLEOTIDE SEQUENCE [LARGE SCALE GENOMIC DNA]</scope>
    <source>
        <strain evidence="13">CBA4604</strain>
    </source>
</reference>
<dbReference type="KEGG" id="paru:CYR75_13040"/>
<sequence>MAAALLNFTADAELLQGFARALAPDLRAGDTVLLDGPVGAGKSHFARALIRARLQNPGEEVPSPTFTLVQTYDGQPPIWHADLYRLTDASEIDELGLTDALPESIALIEWPDRMNPPPPEALRIDILSLPDPDRRQVALSGPEDLGRRARRAAERAVFLQRAGWTGAEIAALAGDASARRYFRLTQGDRTAVLMDSDRATVTPYLSMTDWLAGRDFTVPQILAADPEAGLALIEDFGDAPIARVIADDPAQTAPLYDRIAGMLARLAGFDPAPDLLVLDGPEMARQLELFAEWYPAAAGADAEAMSAARAIAPCFAALHDRLCADAAPVTGLRDCHAENIFLTPDGRLGLIDFQDAVAVHPAYDLVSVLHDARRAIPAEVEEAAISRFLRDTGFDRAAFEPAFALLGVQRNLRILGIFTRLCLRDGKPRYLRFVPHLWSLIERELTHPALADLAALVRRLPVPDQDVIERIRSQCTR</sequence>
<dbReference type="RefSeq" id="WP_101500432.1">
    <property type="nucleotide sequence ID" value="NZ_CP025583.1"/>
</dbReference>
<evidence type="ECO:0000259" key="11">
    <source>
        <dbReference type="Pfam" id="PF01636"/>
    </source>
</evidence>
<keyword evidence="8" id="KW-0067">ATP-binding</keyword>
<evidence type="ECO:0000313" key="13">
    <source>
        <dbReference type="Proteomes" id="UP000234882"/>
    </source>
</evidence>
<evidence type="ECO:0000256" key="10">
    <source>
        <dbReference type="ARBA" id="ARBA00032441"/>
    </source>
</evidence>
<dbReference type="GO" id="GO:0005737">
    <property type="term" value="C:cytoplasm"/>
    <property type="evidence" value="ECO:0007669"/>
    <property type="project" value="UniProtKB-SubCell"/>
</dbReference>
<dbReference type="OrthoDB" id="9809275at2"/>
<dbReference type="SUPFAM" id="SSF56112">
    <property type="entry name" value="Protein kinase-like (PK-like)"/>
    <property type="match status" value="1"/>
</dbReference>
<evidence type="ECO:0000256" key="7">
    <source>
        <dbReference type="ARBA" id="ARBA00022741"/>
    </source>
</evidence>
<dbReference type="PANTHER" id="PTHR33540">
    <property type="entry name" value="TRNA THREONYLCARBAMOYLADENOSINE BIOSYNTHESIS PROTEIN TSAE"/>
    <property type="match status" value="1"/>
</dbReference>
<proteinExistence type="inferred from homology"/>
<keyword evidence="12" id="KW-0808">Transferase</keyword>
<evidence type="ECO:0000256" key="2">
    <source>
        <dbReference type="ARBA" id="ARBA00007599"/>
    </source>
</evidence>
<dbReference type="Gene3D" id="3.40.50.300">
    <property type="entry name" value="P-loop containing nucleotide triphosphate hydrolases"/>
    <property type="match status" value="1"/>
</dbReference>
<dbReference type="Gene3D" id="3.30.200.20">
    <property type="entry name" value="Phosphorylase Kinase, domain 1"/>
    <property type="match status" value="1"/>
</dbReference>
<dbReference type="NCBIfam" id="TIGR00150">
    <property type="entry name" value="T6A_YjeE"/>
    <property type="match status" value="1"/>
</dbReference>
<dbReference type="InterPro" id="IPR003442">
    <property type="entry name" value="T6A_TsaE"/>
</dbReference>
<dbReference type="GO" id="GO:0002949">
    <property type="term" value="P:tRNA threonylcarbamoyladenosine modification"/>
    <property type="evidence" value="ECO:0007669"/>
    <property type="project" value="InterPro"/>
</dbReference>
<keyword evidence="6" id="KW-0479">Metal-binding</keyword>
<dbReference type="Proteomes" id="UP000234882">
    <property type="component" value="Chromosome"/>
</dbReference>
<evidence type="ECO:0000313" key="12">
    <source>
        <dbReference type="EMBL" id="AUM75087.1"/>
    </source>
</evidence>
<dbReference type="Pfam" id="PF02367">
    <property type="entry name" value="TsaE"/>
    <property type="match status" value="1"/>
</dbReference>
<dbReference type="GO" id="GO:0016740">
    <property type="term" value="F:transferase activity"/>
    <property type="evidence" value="ECO:0007669"/>
    <property type="project" value="UniProtKB-KW"/>
</dbReference>
<dbReference type="PANTHER" id="PTHR33540:SF2">
    <property type="entry name" value="TRNA THREONYLCARBAMOYLADENOSINE BIOSYNTHESIS PROTEIN TSAE"/>
    <property type="match status" value="1"/>
</dbReference>
<gene>
    <name evidence="12" type="ORF">CYR75_13040</name>
</gene>
<dbReference type="Gene3D" id="3.90.1200.10">
    <property type="match status" value="1"/>
</dbReference>
<dbReference type="GO" id="GO:0046872">
    <property type="term" value="F:metal ion binding"/>
    <property type="evidence" value="ECO:0007669"/>
    <property type="project" value="UniProtKB-KW"/>
</dbReference>
<evidence type="ECO:0000256" key="6">
    <source>
        <dbReference type="ARBA" id="ARBA00022723"/>
    </source>
</evidence>
<evidence type="ECO:0000256" key="3">
    <source>
        <dbReference type="ARBA" id="ARBA00019010"/>
    </source>
</evidence>
<evidence type="ECO:0000256" key="4">
    <source>
        <dbReference type="ARBA" id="ARBA00022490"/>
    </source>
</evidence>
<keyword evidence="4" id="KW-0963">Cytoplasm</keyword>
<evidence type="ECO:0000256" key="8">
    <source>
        <dbReference type="ARBA" id="ARBA00022840"/>
    </source>
</evidence>
<dbReference type="AlphaFoldDB" id="A0A2K9MHG5"/>
<accession>A0A2K9MHG5</accession>
<keyword evidence="9" id="KW-0460">Magnesium</keyword>
<dbReference type="InterPro" id="IPR011009">
    <property type="entry name" value="Kinase-like_dom_sf"/>
</dbReference>
<comment type="subcellular location">
    <subcellularLocation>
        <location evidence="1">Cytoplasm</location>
    </subcellularLocation>
</comment>
<evidence type="ECO:0000256" key="1">
    <source>
        <dbReference type="ARBA" id="ARBA00004496"/>
    </source>
</evidence>
<dbReference type="Pfam" id="PF01636">
    <property type="entry name" value="APH"/>
    <property type="match status" value="1"/>
</dbReference>